<accession>A0ABD3NB48</accession>
<keyword evidence="2" id="KW-1185">Reference proteome</keyword>
<organism evidence="1 2">
    <name type="scientific">Cyclotella atomus</name>
    <dbReference type="NCBI Taxonomy" id="382360"/>
    <lineage>
        <taxon>Eukaryota</taxon>
        <taxon>Sar</taxon>
        <taxon>Stramenopiles</taxon>
        <taxon>Ochrophyta</taxon>
        <taxon>Bacillariophyta</taxon>
        <taxon>Coscinodiscophyceae</taxon>
        <taxon>Thalassiosirophycidae</taxon>
        <taxon>Stephanodiscales</taxon>
        <taxon>Stephanodiscaceae</taxon>
        <taxon>Cyclotella</taxon>
    </lineage>
</organism>
<sequence>MLHDVVERAPKTKQRLVQGQMELKGIQRAKAAVADNAAIELRYWALPNETPIQTKARIDAEDLVVKWLLVPAEEYLRNGSLPQDYTQDQSLYCKSYQFDYDIAQQFTKFTLHESERHSHGVRFIHTRNNGSLEPQTILQCCVLSFGCLALPYLATQGQERIMEMVEGDPQDNDNPFQYAKCILNLQTSKNYDPSMPKVMLIRKDGELASRLVTFVDDHHGAGRGRDGSQAGKSARVMAFKMNYYGNQCAGRKFGPPTLIPRPWNGIMTHTDAPYPVKGTTAKKWTRGRAGLQWIWDQCGFADDIQDPIAYIKSLEHWEVKIDTPKLRRIAGLWIHLTELYTEGRCFLKGLFNALEAFRSDRDLDGWRLAQAMDKAEALETNDASRTMAAGNYPAFTRVTYQLVLHVQALRRLFSTPEPLVLLIRPTEKNKVQYACGDASAEGFAQAVQYPELVIDDRDGLWIPEVSAQSSNLREALNIANHLKRDIAVGKHDGCEIWQATDNAVWSAVCNKGMSSVRHLLHRFDLLVDIKVLCYEHEVFYHCFHISGERLQPVLMDSPGVIRNLGSLWDMIFKISCPWMWRLLITQINLWRNSAEDEDGWVRTTAHLQNLLIGF</sequence>
<evidence type="ECO:0000313" key="2">
    <source>
        <dbReference type="Proteomes" id="UP001530400"/>
    </source>
</evidence>
<dbReference type="EMBL" id="JALLPJ020001241">
    <property type="protein sequence ID" value="KAL3773245.1"/>
    <property type="molecule type" value="Genomic_DNA"/>
</dbReference>
<comment type="caution">
    <text evidence="1">The sequence shown here is derived from an EMBL/GenBank/DDBJ whole genome shotgun (WGS) entry which is preliminary data.</text>
</comment>
<proteinExistence type="predicted"/>
<reference evidence="1 2" key="1">
    <citation type="submission" date="2024-10" db="EMBL/GenBank/DDBJ databases">
        <title>Updated reference genomes for cyclostephanoid diatoms.</title>
        <authorList>
            <person name="Roberts W.R."/>
            <person name="Alverson A.J."/>
        </authorList>
    </citation>
    <scope>NUCLEOTIDE SEQUENCE [LARGE SCALE GENOMIC DNA]</scope>
    <source>
        <strain evidence="1 2">AJA010-31</strain>
    </source>
</reference>
<protein>
    <submittedName>
        <fullName evidence="1">Uncharacterized protein</fullName>
    </submittedName>
</protein>
<evidence type="ECO:0000313" key="1">
    <source>
        <dbReference type="EMBL" id="KAL3773245.1"/>
    </source>
</evidence>
<gene>
    <name evidence="1" type="ORF">ACHAWO_011512</name>
</gene>
<dbReference type="Proteomes" id="UP001530400">
    <property type="component" value="Unassembled WGS sequence"/>
</dbReference>
<name>A0ABD3NB48_9STRA</name>
<dbReference type="AlphaFoldDB" id="A0ABD3NB48"/>